<sequence length="119" mass="12555">MSKLVDATQDALTAMSTVIRCIDNPSATTPKELAAGLELLTRVTDRLAWAAQGLAVRLRQTVNGDNPTANEVAAEHADVMSSHLTRAQHQVIDARSAIAEATSAAADLARSRKCAGLTF</sequence>
<comment type="caution">
    <text evidence="1">The sequence shown here is derived from an EMBL/GenBank/DDBJ whole genome shotgun (WGS) entry which is preliminary data.</text>
</comment>
<gene>
    <name evidence="1" type="ORF">BCF44_13543</name>
</gene>
<dbReference type="EMBL" id="QUNO01000035">
    <property type="protein sequence ID" value="REH26004.1"/>
    <property type="molecule type" value="Genomic_DNA"/>
</dbReference>
<accession>A0A3E0GTF0</accession>
<dbReference type="AlphaFoldDB" id="A0A3E0GTF0"/>
<proteinExistence type="predicted"/>
<dbReference type="RefSeq" id="WP_116182093.1">
    <property type="nucleotide sequence ID" value="NZ_CP144375.1"/>
</dbReference>
<keyword evidence="2" id="KW-1185">Reference proteome</keyword>
<reference evidence="1 2" key="1">
    <citation type="submission" date="2018-08" db="EMBL/GenBank/DDBJ databases">
        <title>Genomic Encyclopedia of Archaeal and Bacterial Type Strains, Phase II (KMG-II): from individual species to whole genera.</title>
        <authorList>
            <person name="Goeker M."/>
        </authorList>
    </citation>
    <scope>NUCLEOTIDE SEQUENCE [LARGE SCALE GENOMIC DNA]</scope>
    <source>
        <strain evidence="1 2">DSM 45791</strain>
    </source>
</reference>
<protein>
    <submittedName>
        <fullName evidence="1">Uncharacterized protein</fullName>
    </submittedName>
</protein>
<dbReference type="Proteomes" id="UP000256269">
    <property type="component" value="Unassembled WGS sequence"/>
</dbReference>
<evidence type="ECO:0000313" key="1">
    <source>
        <dbReference type="EMBL" id="REH26004.1"/>
    </source>
</evidence>
<evidence type="ECO:0000313" key="2">
    <source>
        <dbReference type="Proteomes" id="UP000256269"/>
    </source>
</evidence>
<name>A0A3E0GTF0_9PSEU</name>
<organism evidence="1 2">
    <name type="scientific">Kutzneria buriramensis</name>
    <dbReference type="NCBI Taxonomy" id="1045776"/>
    <lineage>
        <taxon>Bacteria</taxon>
        <taxon>Bacillati</taxon>
        <taxon>Actinomycetota</taxon>
        <taxon>Actinomycetes</taxon>
        <taxon>Pseudonocardiales</taxon>
        <taxon>Pseudonocardiaceae</taxon>
        <taxon>Kutzneria</taxon>
    </lineage>
</organism>